<feature type="region of interest" description="Disordered" evidence="1">
    <location>
        <begin position="1"/>
        <end position="21"/>
    </location>
</feature>
<protein>
    <submittedName>
        <fullName evidence="2">Uncharacterized protein</fullName>
    </submittedName>
</protein>
<name>A0A9Q1FB58_SYNKA</name>
<accession>A0A9Q1FB58</accession>
<dbReference type="OrthoDB" id="10590154at2759"/>
<reference evidence="2" key="1">
    <citation type="journal article" date="2023" name="Science">
        <title>Genome structures resolve the early diversification of teleost fishes.</title>
        <authorList>
            <person name="Parey E."/>
            <person name="Louis A."/>
            <person name="Montfort J."/>
            <person name="Bouchez O."/>
            <person name="Roques C."/>
            <person name="Iampietro C."/>
            <person name="Lluch J."/>
            <person name="Castinel A."/>
            <person name="Donnadieu C."/>
            <person name="Desvignes T."/>
            <person name="Floi Bucao C."/>
            <person name="Jouanno E."/>
            <person name="Wen M."/>
            <person name="Mejri S."/>
            <person name="Dirks R."/>
            <person name="Jansen H."/>
            <person name="Henkel C."/>
            <person name="Chen W.J."/>
            <person name="Zahm M."/>
            <person name="Cabau C."/>
            <person name="Klopp C."/>
            <person name="Thompson A.W."/>
            <person name="Robinson-Rechavi M."/>
            <person name="Braasch I."/>
            <person name="Lecointre G."/>
            <person name="Bobe J."/>
            <person name="Postlethwait J.H."/>
            <person name="Berthelot C."/>
            <person name="Roest Crollius H."/>
            <person name="Guiguen Y."/>
        </authorList>
    </citation>
    <scope>NUCLEOTIDE SEQUENCE</scope>
    <source>
        <strain evidence="2">WJC10195</strain>
    </source>
</reference>
<dbReference type="Proteomes" id="UP001152622">
    <property type="component" value="Chromosome 7"/>
</dbReference>
<organism evidence="2 3">
    <name type="scientific">Synaphobranchus kaupii</name>
    <name type="common">Kaup's arrowtooth eel</name>
    <dbReference type="NCBI Taxonomy" id="118154"/>
    <lineage>
        <taxon>Eukaryota</taxon>
        <taxon>Metazoa</taxon>
        <taxon>Chordata</taxon>
        <taxon>Craniata</taxon>
        <taxon>Vertebrata</taxon>
        <taxon>Euteleostomi</taxon>
        <taxon>Actinopterygii</taxon>
        <taxon>Neopterygii</taxon>
        <taxon>Teleostei</taxon>
        <taxon>Anguilliformes</taxon>
        <taxon>Synaphobranchidae</taxon>
        <taxon>Synaphobranchus</taxon>
    </lineage>
</organism>
<proteinExistence type="predicted"/>
<gene>
    <name evidence="2" type="ORF">SKAU_G00221740</name>
</gene>
<keyword evidence="3" id="KW-1185">Reference proteome</keyword>
<dbReference type="EMBL" id="JAINUF010000007">
    <property type="protein sequence ID" value="KAJ8354607.1"/>
    <property type="molecule type" value="Genomic_DNA"/>
</dbReference>
<evidence type="ECO:0000256" key="1">
    <source>
        <dbReference type="SAM" id="MobiDB-lite"/>
    </source>
</evidence>
<comment type="caution">
    <text evidence="2">The sequence shown here is derived from an EMBL/GenBank/DDBJ whole genome shotgun (WGS) entry which is preliminary data.</text>
</comment>
<evidence type="ECO:0000313" key="3">
    <source>
        <dbReference type="Proteomes" id="UP001152622"/>
    </source>
</evidence>
<dbReference type="AlphaFoldDB" id="A0A9Q1FB58"/>
<feature type="compositionally biased region" description="Basic and acidic residues" evidence="1">
    <location>
        <begin position="1"/>
        <end position="12"/>
    </location>
</feature>
<evidence type="ECO:0000313" key="2">
    <source>
        <dbReference type="EMBL" id="KAJ8354607.1"/>
    </source>
</evidence>
<sequence>MRKLRKTEEERGGGAAFPTPAPVRPPFPSLLCRRVPLLPFLPGCLPPSPVSQDAAQATILGEGWHEMEVRTRAGAICHYITSLAYCGRKKKQRDVTLTFDLLL</sequence>